<dbReference type="AlphaFoldDB" id="A0A1X7K682"/>
<evidence type="ECO:0000313" key="1">
    <source>
        <dbReference type="EMBL" id="SMG36390.1"/>
    </source>
</evidence>
<reference evidence="1 2" key="1">
    <citation type="submission" date="2017-04" db="EMBL/GenBank/DDBJ databases">
        <authorList>
            <person name="Afonso C.L."/>
            <person name="Miller P.J."/>
            <person name="Scott M.A."/>
            <person name="Spackman E."/>
            <person name="Goraichik I."/>
            <person name="Dimitrov K.M."/>
            <person name="Suarez D.L."/>
            <person name="Swayne D.E."/>
        </authorList>
    </citation>
    <scope>NUCLEOTIDE SEQUENCE [LARGE SCALE GENOMIC DNA]</scope>
    <source>
        <strain evidence="1 2">11</strain>
    </source>
</reference>
<gene>
    <name evidence="1" type="ORF">SAMN06295960_2107</name>
</gene>
<proteinExistence type="predicted"/>
<keyword evidence="2" id="KW-1185">Reference proteome</keyword>
<dbReference type="EMBL" id="FXAZ01000002">
    <property type="protein sequence ID" value="SMG36390.1"/>
    <property type="molecule type" value="Genomic_DNA"/>
</dbReference>
<accession>A0A1X7K682</accession>
<protein>
    <submittedName>
        <fullName evidence="1">Uncharacterized protein</fullName>
    </submittedName>
</protein>
<dbReference type="RefSeq" id="WP_139829156.1">
    <property type="nucleotide sequence ID" value="NZ_FXAZ01000002.1"/>
</dbReference>
<evidence type="ECO:0000313" key="2">
    <source>
        <dbReference type="Proteomes" id="UP000193834"/>
    </source>
</evidence>
<organism evidence="1 2">
    <name type="scientific">Paenibacillus aquistagni</name>
    <dbReference type="NCBI Taxonomy" id="1852522"/>
    <lineage>
        <taxon>Bacteria</taxon>
        <taxon>Bacillati</taxon>
        <taxon>Bacillota</taxon>
        <taxon>Bacilli</taxon>
        <taxon>Bacillales</taxon>
        <taxon>Paenibacillaceae</taxon>
        <taxon>Paenibacillus</taxon>
    </lineage>
</organism>
<dbReference type="Proteomes" id="UP000193834">
    <property type="component" value="Unassembled WGS sequence"/>
</dbReference>
<dbReference type="OrthoDB" id="1808478at2"/>
<name>A0A1X7K682_9BACL</name>
<sequence length="161" mass="18018">MNRWKRANLVLLAALLLVVMIQPGKSYAYADRMMSLTPPPPPSPLIMPLGFFDPSNQYLEQGETKIYDNGDQTVTIEMSTTSYSQVSSIGATVTLQMWTGGTWANIGTSTTKSKSNDWYFKDQVTKVVARGYYFRVKSTHWISTGNVYEQGEIISTSILVK</sequence>